<gene>
    <name evidence="2" type="ORF">EJ02DRAFT_452319</name>
</gene>
<dbReference type="Proteomes" id="UP000800038">
    <property type="component" value="Unassembled WGS sequence"/>
</dbReference>
<evidence type="ECO:0000313" key="2">
    <source>
        <dbReference type="EMBL" id="KAF1944460.1"/>
    </source>
</evidence>
<evidence type="ECO:0000313" key="3">
    <source>
        <dbReference type="Proteomes" id="UP000800038"/>
    </source>
</evidence>
<protein>
    <submittedName>
        <fullName evidence="2">Uncharacterized protein</fullName>
    </submittedName>
</protein>
<keyword evidence="3" id="KW-1185">Reference proteome</keyword>
<feature type="region of interest" description="Disordered" evidence="1">
    <location>
        <begin position="62"/>
        <end position="93"/>
    </location>
</feature>
<proteinExistence type="predicted"/>
<name>A0A6A5SX26_9PLEO</name>
<accession>A0A6A5SX26</accession>
<organism evidence="2 3">
    <name type="scientific">Clathrospora elynae</name>
    <dbReference type="NCBI Taxonomy" id="706981"/>
    <lineage>
        <taxon>Eukaryota</taxon>
        <taxon>Fungi</taxon>
        <taxon>Dikarya</taxon>
        <taxon>Ascomycota</taxon>
        <taxon>Pezizomycotina</taxon>
        <taxon>Dothideomycetes</taxon>
        <taxon>Pleosporomycetidae</taxon>
        <taxon>Pleosporales</taxon>
        <taxon>Diademaceae</taxon>
        <taxon>Clathrospora</taxon>
    </lineage>
</organism>
<dbReference type="EMBL" id="ML976016">
    <property type="protein sequence ID" value="KAF1944460.1"/>
    <property type="molecule type" value="Genomic_DNA"/>
</dbReference>
<sequence length="93" mass="9975">MCLTRSERLDVGRLKGATASTRSKLLQLLCVAHVVASTAPTHQAQRSRTCVPKRAAICRPVGRDSTATSGSPSIAHDVELLPAVDRHRHAPDL</sequence>
<dbReference type="AlphaFoldDB" id="A0A6A5SX26"/>
<reference evidence="2" key="1">
    <citation type="journal article" date="2020" name="Stud. Mycol.">
        <title>101 Dothideomycetes genomes: a test case for predicting lifestyles and emergence of pathogens.</title>
        <authorList>
            <person name="Haridas S."/>
            <person name="Albert R."/>
            <person name="Binder M."/>
            <person name="Bloem J."/>
            <person name="Labutti K."/>
            <person name="Salamov A."/>
            <person name="Andreopoulos B."/>
            <person name="Baker S."/>
            <person name="Barry K."/>
            <person name="Bills G."/>
            <person name="Bluhm B."/>
            <person name="Cannon C."/>
            <person name="Castanera R."/>
            <person name="Culley D."/>
            <person name="Daum C."/>
            <person name="Ezra D."/>
            <person name="Gonzalez J."/>
            <person name="Henrissat B."/>
            <person name="Kuo A."/>
            <person name="Liang C."/>
            <person name="Lipzen A."/>
            <person name="Lutzoni F."/>
            <person name="Magnuson J."/>
            <person name="Mondo S."/>
            <person name="Nolan M."/>
            <person name="Ohm R."/>
            <person name="Pangilinan J."/>
            <person name="Park H.-J."/>
            <person name="Ramirez L."/>
            <person name="Alfaro M."/>
            <person name="Sun H."/>
            <person name="Tritt A."/>
            <person name="Yoshinaga Y."/>
            <person name="Zwiers L.-H."/>
            <person name="Turgeon B."/>
            <person name="Goodwin S."/>
            <person name="Spatafora J."/>
            <person name="Crous P."/>
            <person name="Grigoriev I."/>
        </authorList>
    </citation>
    <scope>NUCLEOTIDE SEQUENCE</scope>
    <source>
        <strain evidence="2">CBS 161.51</strain>
    </source>
</reference>
<evidence type="ECO:0000256" key="1">
    <source>
        <dbReference type="SAM" id="MobiDB-lite"/>
    </source>
</evidence>